<evidence type="ECO:0000256" key="1">
    <source>
        <dbReference type="ARBA" id="ARBA00004127"/>
    </source>
</evidence>
<feature type="transmembrane region" description="Helical" evidence="8">
    <location>
        <begin position="45"/>
        <end position="67"/>
    </location>
</feature>
<dbReference type="RefSeq" id="WP_313867610.1">
    <property type="nucleotide sequence ID" value="NZ_CP132507.1"/>
</dbReference>
<feature type="transmembrane region" description="Helical" evidence="8">
    <location>
        <begin position="79"/>
        <end position="102"/>
    </location>
</feature>
<sequence>MSKIIVFATPVFFLLIALEFAWSRRANARVPGSRAYRLNDAINSISLGILSQVAGVLTKVLTVGIYAAVFKAVALYPDLAFWSTWYGVVLALVFYDFCYYWLHRAGHVVALFWAAHVVHHQSQHYNLSTALRQTSSGAFFGWVFYLPMAVAGVPPLVFGIVALIDLLYQFWVHTEQVGKLGWFDRVFCSPSNHRVHHAVNDPYIDKNYGGILMVWDRMFGTFREEEEPCVYGTRGALNSWDPVWANAEVYWGLAKDSWATRRWMDKLRVWFMPPGWQPADLAAAHPKPAFRLEQVQTFNPPLTTTQQWFAGLQFLGLLGAVAAFLWVADSLSFTNAALYAAGLFASVWAVGRFMQHGLSMLEVLAVEAAAWASLSAVDLLPGHLLAKPLVMTIAIVFVAARAYSMSANGQKQSKSTALLLASLVFSLAGDVFLMLPGDYFIPGLAAFLVAHAFYIALFRQDAPWFANRRALQVVLAFGAAVYALLWSHLPDAGLQIAVAAYVTVICLMTSQALGRAGTLGDAAAGRVALGACIFMASDSLIAVNKFLAPIPLASFWILLTYFAAQLLIVHFARPAGTEAADSPA</sequence>
<evidence type="ECO:0000259" key="9">
    <source>
        <dbReference type="Pfam" id="PF04116"/>
    </source>
</evidence>
<evidence type="ECO:0000256" key="4">
    <source>
        <dbReference type="ARBA" id="ARBA00022989"/>
    </source>
</evidence>
<evidence type="ECO:0000256" key="7">
    <source>
        <dbReference type="ARBA" id="ARBA00023136"/>
    </source>
</evidence>
<feature type="transmembrane region" description="Helical" evidence="8">
    <location>
        <begin position="142"/>
        <end position="168"/>
    </location>
</feature>
<accession>A0ABZ0AYN0</accession>
<evidence type="ECO:0000256" key="2">
    <source>
        <dbReference type="ARBA" id="ARBA00007375"/>
    </source>
</evidence>
<feature type="transmembrane region" description="Helical" evidence="8">
    <location>
        <begin position="553"/>
        <end position="572"/>
    </location>
</feature>
<comment type="subcellular location">
    <subcellularLocation>
        <location evidence="1">Endomembrane system</location>
        <topology evidence="1">Multi-pass membrane protein</topology>
    </subcellularLocation>
</comment>
<dbReference type="PANTHER" id="PTHR21624:SF1">
    <property type="entry name" value="ALKYLGLYCEROL MONOOXYGENASE"/>
    <property type="match status" value="1"/>
</dbReference>
<feature type="transmembrane region" description="Helical" evidence="8">
    <location>
        <begin position="526"/>
        <end position="547"/>
    </location>
</feature>
<feature type="transmembrane region" description="Helical" evidence="8">
    <location>
        <begin position="494"/>
        <end position="514"/>
    </location>
</feature>
<dbReference type="EMBL" id="CP132507">
    <property type="protein sequence ID" value="WNO04784.1"/>
    <property type="molecule type" value="Genomic_DNA"/>
</dbReference>
<dbReference type="Pfam" id="PF04116">
    <property type="entry name" value="FA_hydroxylase"/>
    <property type="match status" value="1"/>
</dbReference>
<keyword evidence="7 8" id="KW-0472">Membrane</keyword>
<name>A0ABZ0AYN0_9BURK</name>
<evidence type="ECO:0000313" key="10">
    <source>
        <dbReference type="EMBL" id="WNO04784.1"/>
    </source>
</evidence>
<dbReference type="InterPro" id="IPR006694">
    <property type="entry name" value="Fatty_acid_hydroxylase"/>
</dbReference>
<feature type="domain" description="Fatty acid hydroxylase" evidence="9">
    <location>
        <begin position="88"/>
        <end position="221"/>
    </location>
</feature>
<organism evidence="10 11">
    <name type="scientific">Rhodoferax mekongensis</name>
    <dbReference type="NCBI Taxonomy" id="3068341"/>
    <lineage>
        <taxon>Bacteria</taxon>
        <taxon>Pseudomonadati</taxon>
        <taxon>Pseudomonadota</taxon>
        <taxon>Betaproteobacteria</taxon>
        <taxon>Burkholderiales</taxon>
        <taxon>Comamonadaceae</taxon>
        <taxon>Rhodoferax</taxon>
    </lineage>
</organism>
<dbReference type="PANTHER" id="PTHR21624">
    <property type="entry name" value="STEROL DESATURASE-RELATED PROTEIN"/>
    <property type="match status" value="1"/>
</dbReference>
<keyword evidence="3 8" id="KW-0812">Transmembrane</keyword>
<feature type="transmembrane region" description="Helical" evidence="8">
    <location>
        <begin position="470"/>
        <end position="488"/>
    </location>
</feature>
<reference evidence="10 11" key="1">
    <citation type="submission" date="2023-08" db="EMBL/GenBank/DDBJ databases">
        <title>Rhodoferax potami sp. nov. and Rhodoferax mekongensis sp. nov., isolated from the Mekong River in Thailand.</title>
        <authorList>
            <person name="Kitikhun S."/>
            <person name="Charoenyingcharoen P."/>
            <person name="Siriarchawattana P."/>
            <person name="Likhitrattanapisal S."/>
            <person name="Nilsakha T."/>
            <person name="Chanpet A."/>
            <person name="Rattanawaree P."/>
            <person name="Ingsriswang S."/>
        </authorList>
    </citation>
    <scope>NUCLEOTIDE SEQUENCE [LARGE SCALE GENOMIC DNA]</scope>
    <source>
        <strain evidence="10 11">TBRC 17307</strain>
    </source>
</reference>
<proteinExistence type="inferred from homology"/>
<keyword evidence="6" id="KW-0443">Lipid metabolism</keyword>
<evidence type="ECO:0000256" key="5">
    <source>
        <dbReference type="ARBA" id="ARBA00023002"/>
    </source>
</evidence>
<keyword evidence="11" id="KW-1185">Reference proteome</keyword>
<protein>
    <submittedName>
        <fullName evidence="10">Lysoplasmalogenase family protein</fullName>
    </submittedName>
</protein>
<dbReference type="Proteomes" id="UP001302257">
    <property type="component" value="Chromosome"/>
</dbReference>
<evidence type="ECO:0000256" key="6">
    <source>
        <dbReference type="ARBA" id="ARBA00023098"/>
    </source>
</evidence>
<evidence type="ECO:0000313" key="11">
    <source>
        <dbReference type="Proteomes" id="UP001302257"/>
    </source>
</evidence>
<dbReference type="InterPro" id="IPR012506">
    <property type="entry name" value="TMEM86B-like"/>
</dbReference>
<evidence type="ECO:0000256" key="8">
    <source>
        <dbReference type="SAM" id="Phobius"/>
    </source>
</evidence>
<dbReference type="Pfam" id="PF07947">
    <property type="entry name" value="YhhN"/>
    <property type="match status" value="1"/>
</dbReference>
<feature type="transmembrane region" description="Helical" evidence="8">
    <location>
        <begin position="308"/>
        <end position="327"/>
    </location>
</feature>
<keyword evidence="5" id="KW-0560">Oxidoreductase</keyword>
<feature type="transmembrane region" description="Helical" evidence="8">
    <location>
        <begin position="333"/>
        <end position="351"/>
    </location>
</feature>
<comment type="similarity">
    <text evidence="2">Belongs to the TMEM86 family.</text>
</comment>
<feature type="transmembrane region" description="Helical" evidence="8">
    <location>
        <begin position="439"/>
        <end position="458"/>
    </location>
</feature>
<dbReference type="InterPro" id="IPR051689">
    <property type="entry name" value="Sterol_desaturase/TMEM195"/>
</dbReference>
<feature type="transmembrane region" description="Helical" evidence="8">
    <location>
        <begin position="383"/>
        <end position="403"/>
    </location>
</feature>
<keyword evidence="4 8" id="KW-1133">Transmembrane helix</keyword>
<feature type="transmembrane region" description="Helical" evidence="8">
    <location>
        <begin position="415"/>
        <end position="433"/>
    </location>
</feature>
<gene>
    <name evidence="10" type="ORF">RAN89_18135</name>
</gene>
<evidence type="ECO:0000256" key="3">
    <source>
        <dbReference type="ARBA" id="ARBA00022692"/>
    </source>
</evidence>